<evidence type="ECO:0000256" key="1">
    <source>
        <dbReference type="SAM" id="Phobius"/>
    </source>
</evidence>
<feature type="transmembrane region" description="Helical" evidence="1">
    <location>
        <begin position="69"/>
        <end position="100"/>
    </location>
</feature>
<dbReference type="InterPro" id="IPR018476">
    <property type="entry name" value="GlyceroP-diester-Pdiesterase_M"/>
</dbReference>
<keyword evidence="1" id="KW-0812">Transmembrane</keyword>
<evidence type="ECO:0000313" key="4">
    <source>
        <dbReference type="Proteomes" id="UP000269226"/>
    </source>
</evidence>
<dbReference type="RefSeq" id="WP_126347231.1">
    <property type="nucleotide sequence ID" value="NZ_AP018492.1"/>
</dbReference>
<evidence type="ECO:0000259" key="2">
    <source>
        <dbReference type="PROSITE" id="PS51704"/>
    </source>
</evidence>
<proteinExistence type="predicted"/>
<dbReference type="Pfam" id="PF03009">
    <property type="entry name" value="GDPD"/>
    <property type="match status" value="1"/>
</dbReference>
<dbReference type="PANTHER" id="PTHR46211:SF8">
    <property type="entry name" value="PHOSPHODIESTERASE"/>
    <property type="match status" value="1"/>
</dbReference>
<dbReference type="SUPFAM" id="SSF51695">
    <property type="entry name" value="PLC-like phosphodiesterases"/>
    <property type="match status" value="1"/>
</dbReference>
<dbReference type="EC" id="3.1.4.46" evidence="3"/>
<feature type="transmembrane region" description="Helical" evidence="1">
    <location>
        <begin position="26"/>
        <end position="48"/>
    </location>
</feature>
<keyword evidence="3" id="KW-0378">Hydrolase</keyword>
<dbReference type="EMBL" id="AP018492">
    <property type="protein sequence ID" value="BBC61028.1"/>
    <property type="molecule type" value="Genomic_DNA"/>
</dbReference>
<feature type="transmembrane region" description="Helical" evidence="1">
    <location>
        <begin position="125"/>
        <end position="145"/>
    </location>
</feature>
<reference evidence="3 4" key="1">
    <citation type="submission" date="2018-01" db="EMBL/GenBank/DDBJ databases">
        <title>Whole genome sequence of Melissococcus plutonius DAT561.</title>
        <authorList>
            <person name="Okumura K."/>
            <person name="Takamatsu D."/>
            <person name="Okura M."/>
        </authorList>
    </citation>
    <scope>NUCLEOTIDE SEQUENCE [LARGE SCALE GENOMIC DNA]</scope>
    <source>
        <strain evidence="3 4">DAT561</strain>
    </source>
</reference>
<gene>
    <name evidence="3" type="ORF">DAT561_0916</name>
</gene>
<dbReference type="GO" id="GO:0006629">
    <property type="term" value="P:lipid metabolic process"/>
    <property type="evidence" value="ECO:0007669"/>
    <property type="project" value="InterPro"/>
</dbReference>
<sequence>MRYSQLSISHICRFLNEARLSFKNVLLMHGFILFVFFPLLSSCTRIILKHSKIPYLSYDLLPSIITDHPFALFFLTLLLIVVVLAAFFEFTFLLLTVFFIKKKQPITVLQLIHGTLLQIKKIRPLTFLFFLFYFFLILPISYINFHSDVLAKIKIPAFILDFIFANRVILISIYILYYLVITYLGIRLIFALPQLILVRSISFCQSLKISWKKTRHQTWRLVIQMLAIWLFIILLLLIASLLIFLGQWFVEQFFSSYAFISAVIAMTLLQCLFLLNIVLSSLSILYIIIENMSVNQLLPDLPEWFSAKKKKKFSYTRKGKSLLLIMTFLFSIGVVIYNANYLRSASKIYPLAISHRGVNGTNGVQNTLPALISTSKAKPNYVEMDIYETKDKQFVVMHDFDLDQLAGIKKRVNQLTLKELQALTVKENGKTASICSFDDYLKTAKNLNQKLIIEIKTTKQDTSDVIDLFIKKYRTIILKEHHFIHTLTYETAIQLKQKEPRFYVGYIVPFNVVGPPIGPVDFFSMEYSTLNRNFINAAHEDGKKVFAWTVNDKAGMKRLMFYGVDGIMTDELTILKKTMQTDLKHPTYSDKLFNFVIGIN</sequence>
<feature type="transmembrane region" description="Helical" evidence="1">
    <location>
        <begin position="321"/>
        <end position="339"/>
    </location>
</feature>
<dbReference type="AlphaFoldDB" id="A0A2Z5Y2Q7"/>
<keyword evidence="1" id="KW-1133">Transmembrane helix</keyword>
<dbReference type="GO" id="GO:0008889">
    <property type="term" value="F:glycerophosphodiester phosphodiesterase activity"/>
    <property type="evidence" value="ECO:0007669"/>
    <property type="project" value="UniProtKB-EC"/>
</dbReference>
<dbReference type="Proteomes" id="UP000269226">
    <property type="component" value="Chromosome"/>
</dbReference>
<dbReference type="InterPro" id="IPR017946">
    <property type="entry name" value="PLC-like_Pdiesterase_TIM-brl"/>
</dbReference>
<dbReference type="Gene3D" id="3.20.20.190">
    <property type="entry name" value="Phosphatidylinositol (PI) phosphodiesterase"/>
    <property type="match status" value="1"/>
</dbReference>
<name>A0A2Z5Y2Q7_9ENTE</name>
<dbReference type="CDD" id="cd08579">
    <property type="entry name" value="GDPD_memb_like"/>
    <property type="match status" value="1"/>
</dbReference>
<accession>A0A2Z5Y2Q7</accession>
<dbReference type="GeneID" id="57043466"/>
<dbReference type="PROSITE" id="PS51704">
    <property type="entry name" value="GP_PDE"/>
    <property type="match status" value="1"/>
</dbReference>
<dbReference type="InterPro" id="IPR030395">
    <property type="entry name" value="GP_PDE_dom"/>
</dbReference>
<feature type="transmembrane region" description="Helical" evidence="1">
    <location>
        <begin position="256"/>
        <end position="289"/>
    </location>
</feature>
<evidence type="ECO:0000313" key="3">
    <source>
        <dbReference type="EMBL" id="BBC61028.1"/>
    </source>
</evidence>
<keyword evidence="1" id="KW-0472">Membrane</keyword>
<protein>
    <submittedName>
        <fullName evidence="3">Glycerophosphoryl diester phosphodiesterase</fullName>
        <ecNumber evidence="3">3.1.4.46</ecNumber>
    </submittedName>
</protein>
<dbReference type="Pfam" id="PF10110">
    <property type="entry name" value="GPDPase_memb"/>
    <property type="match status" value="1"/>
</dbReference>
<dbReference type="PANTHER" id="PTHR46211">
    <property type="entry name" value="GLYCEROPHOSPHORYL DIESTER PHOSPHODIESTERASE"/>
    <property type="match status" value="1"/>
</dbReference>
<feature type="transmembrane region" description="Helical" evidence="1">
    <location>
        <begin position="225"/>
        <end position="250"/>
    </location>
</feature>
<feature type="transmembrane region" description="Helical" evidence="1">
    <location>
        <begin position="157"/>
        <end position="180"/>
    </location>
</feature>
<organism evidence="3 4">
    <name type="scientific">Melissococcus plutonius</name>
    <dbReference type="NCBI Taxonomy" id="33970"/>
    <lineage>
        <taxon>Bacteria</taxon>
        <taxon>Bacillati</taxon>
        <taxon>Bacillota</taxon>
        <taxon>Bacilli</taxon>
        <taxon>Lactobacillales</taxon>
        <taxon>Enterococcaceae</taxon>
        <taxon>Melissococcus</taxon>
    </lineage>
</organism>
<feature type="domain" description="GP-PDE" evidence="2">
    <location>
        <begin position="350"/>
        <end position="579"/>
    </location>
</feature>